<dbReference type="Pfam" id="PF13456">
    <property type="entry name" value="RVT_3"/>
    <property type="match status" value="1"/>
</dbReference>
<gene>
    <name evidence="3" type="ORF">DY000_02042342</name>
</gene>
<dbReference type="SUPFAM" id="SSF53098">
    <property type="entry name" value="Ribonuclease H-like"/>
    <property type="match status" value="1"/>
</dbReference>
<proteinExistence type="predicted"/>
<organism evidence="3 4">
    <name type="scientific">Brassica cretica</name>
    <name type="common">Mustard</name>
    <dbReference type="NCBI Taxonomy" id="69181"/>
    <lineage>
        <taxon>Eukaryota</taxon>
        <taxon>Viridiplantae</taxon>
        <taxon>Streptophyta</taxon>
        <taxon>Embryophyta</taxon>
        <taxon>Tracheophyta</taxon>
        <taxon>Spermatophyta</taxon>
        <taxon>Magnoliopsida</taxon>
        <taxon>eudicotyledons</taxon>
        <taxon>Gunneridae</taxon>
        <taxon>Pentapetalae</taxon>
        <taxon>rosids</taxon>
        <taxon>malvids</taxon>
        <taxon>Brassicales</taxon>
        <taxon>Brassicaceae</taxon>
        <taxon>Brassiceae</taxon>
        <taxon>Brassica</taxon>
    </lineage>
</organism>
<dbReference type="InterPro" id="IPR052929">
    <property type="entry name" value="RNase_H-like_EbsB-rel"/>
</dbReference>
<feature type="region of interest" description="Disordered" evidence="1">
    <location>
        <begin position="243"/>
        <end position="315"/>
    </location>
</feature>
<evidence type="ECO:0000313" key="4">
    <source>
        <dbReference type="Proteomes" id="UP000266723"/>
    </source>
</evidence>
<protein>
    <recommendedName>
        <fullName evidence="2">RNase H type-1 domain-containing protein</fullName>
    </recommendedName>
</protein>
<keyword evidence="4" id="KW-1185">Reference proteome</keyword>
<evidence type="ECO:0000259" key="2">
    <source>
        <dbReference type="Pfam" id="PF13456"/>
    </source>
</evidence>
<evidence type="ECO:0000313" key="3">
    <source>
        <dbReference type="EMBL" id="KAF3529389.1"/>
    </source>
</evidence>
<evidence type="ECO:0000256" key="1">
    <source>
        <dbReference type="SAM" id="MobiDB-lite"/>
    </source>
</evidence>
<dbReference type="Gene3D" id="3.30.420.10">
    <property type="entry name" value="Ribonuclease H-like superfamily/Ribonuclease H"/>
    <property type="match status" value="1"/>
</dbReference>
<dbReference type="PANTHER" id="PTHR47074:SF49">
    <property type="entry name" value="POLYNUCLEOTIDYL TRANSFERASE, RIBONUCLEASE H-LIKE SUPERFAMILY PROTEIN"/>
    <property type="match status" value="1"/>
</dbReference>
<feature type="domain" description="RNase H type-1" evidence="2">
    <location>
        <begin position="488"/>
        <end position="610"/>
    </location>
</feature>
<dbReference type="InterPro" id="IPR002156">
    <property type="entry name" value="RNaseH_domain"/>
</dbReference>
<accession>A0ABQ7BA39</accession>
<dbReference type="InterPro" id="IPR044730">
    <property type="entry name" value="RNase_H-like_dom_plant"/>
</dbReference>
<name>A0ABQ7BA39_BRACR</name>
<sequence>MALRRYTAAEKGKAPDTTTIAYSTREESTKRPFHQRIDRHGKPFCNRIPPPDFRGQSLKNKLVPSRRTSEYTAASRQQGRALNQHNEVFSRGRGDTFEYHHQVWREKTHSETSDTRNLAETKNAERQPLERNLALCDFPQTHTIPTTEEVLEELREVTHRYTNVPDKVESAARHLRVAQSEEEGLMERTAAGIIAAATRNLSREEPEPQLPMTVFDRLEAPSNVSLLPSVFNKLDFQTADNGTKLPAIPESPPREVMSLQRGRKKRKKIGPSPRILAGASSRKRNLSRASPTRHGFPYASPIMSQKGRQRAPIGDGESTSVWKESWISRDPPLIPQGPVLENNQDLLVSDLLSRETKDWNKAKVENLLPKLAAHILAIRPSRLGAQDTHVWCLQNSALISDATWISLPPYGFTSNIFPWICWSLWTSRNRLIFEKRPSTAPEVFQQSLTAIKEWDQAQLQINRPTTSQPIINQPHVHQRPNPHTLFCNTDAAWQSMTGKAGMVWVFTNQEGLEVTHGNLSQDHVSSALMAEALAVRSALLRAIDLNFNSIWLRSDSQVLVAALSPRRHPTELYAVLSDIATISSSSFRFCRFIFIKRDFNGLADSYAKACLHSGPSLCNP</sequence>
<reference evidence="3 4" key="1">
    <citation type="journal article" date="2020" name="BMC Genomics">
        <title>Intraspecific diversification of the crop wild relative Brassica cretica Lam. using demographic model selection.</title>
        <authorList>
            <person name="Kioukis A."/>
            <person name="Michalopoulou V.A."/>
            <person name="Briers L."/>
            <person name="Pirintsos S."/>
            <person name="Studholme D.J."/>
            <person name="Pavlidis P."/>
            <person name="Sarris P.F."/>
        </authorList>
    </citation>
    <scope>NUCLEOTIDE SEQUENCE [LARGE SCALE GENOMIC DNA]</scope>
    <source>
        <strain evidence="4">cv. PFS-1207/04</strain>
    </source>
</reference>
<dbReference type="EMBL" id="QGKV02001507">
    <property type="protein sequence ID" value="KAF3529389.1"/>
    <property type="molecule type" value="Genomic_DNA"/>
</dbReference>
<dbReference type="InterPro" id="IPR012337">
    <property type="entry name" value="RNaseH-like_sf"/>
</dbReference>
<dbReference type="PANTHER" id="PTHR47074">
    <property type="entry name" value="BNAC02G40300D PROTEIN"/>
    <property type="match status" value="1"/>
</dbReference>
<comment type="caution">
    <text evidence="3">The sequence shown here is derived from an EMBL/GenBank/DDBJ whole genome shotgun (WGS) entry which is preliminary data.</text>
</comment>
<dbReference type="CDD" id="cd06222">
    <property type="entry name" value="RNase_H_like"/>
    <property type="match status" value="1"/>
</dbReference>
<dbReference type="InterPro" id="IPR036397">
    <property type="entry name" value="RNaseH_sf"/>
</dbReference>
<dbReference type="Proteomes" id="UP000266723">
    <property type="component" value="Unassembled WGS sequence"/>
</dbReference>